<feature type="transmembrane region" description="Helical" evidence="1">
    <location>
        <begin position="198"/>
        <end position="219"/>
    </location>
</feature>
<name>A0A848R2T4_PHOVU</name>
<feature type="transmembrane region" description="Helical" evidence="1">
    <location>
        <begin position="165"/>
        <end position="186"/>
    </location>
</feature>
<dbReference type="Proteomes" id="UP000583639">
    <property type="component" value="Unassembled WGS sequence"/>
</dbReference>
<feature type="transmembrane region" description="Helical" evidence="1">
    <location>
        <begin position="330"/>
        <end position="349"/>
    </location>
</feature>
<evidence type="ECO:0008006" key="6">
    <source>
        <dbReference type="Google" id="ProtNLM"/>
    </source>
</evidence>
<feature type="transmembrane region" description="Helical" evidence="1">
    <location>
        <begin position="6"/>
        <end position="23"/>
    </location>
</feature>
<comment type="caution">
    <text evidence="3">The sequence shown here is derived from an EMBL/GenBank/DDBJ whole genome shotgun (WGS) entry which is preliminary data.</text>
</comment>
<evidence type="ECO:0000313" key="3">
    <source>
        <dbReference type="EMBL" id="NMW42611.1"/>
    </source>
</evidence>
<keyword evidence="1" id="KW-0812">Transmembrane</keyword>
<keyword evidence="1" id="KW-0472">Membrane</keyword>
<dbReference type="EMBL" id="JABDSI010000138">
    <property type="protein sequence ID" value="NMW42611.1"/>
    <property type="molecule type" value="Genomic_DNA"/>
</dbReference>
<sequence>MTNKHIINSFFILIFITSFDIIFQENMPTPWLYSTLKIFDEVYIILFLFYTIATTRGRNNKGILKWVFVFFIVGVVGNYMSHSSVKVTFLGAYSTIKSILLFWCLTQYDFSWDDFSQLKKMFMALFPIVVLSYLFDILIPTFRSDIGIVAQAEDIRMGLRSLGGLFNRFTCATLYTLFFFLVTRYYSDGKMLKCKSLLSVFMYVSTFKIKDIIGFLIAFSISIFKKFKSKYIVLVGTVLYGSFFMYQSFMPEHYDQYFNSDDDGNVARVVLVYTSFRILIDNMPFGVGFGMFASPTSQQIESPIYQKYYINHVYGLNYESDGGCFMSDTFWPMIFGETGLLGTLVYLIILYKAFGSYVKGFLKDTSDKRYVMPAFFFIVFLGSSLGKPVFSGPPHSLVVWGIAGIFYSLCKKHYVNTYKGYEISE</sequence>
<feature type="transmembrane region" description="Helical" evidence="1">
    <location>
        <begin position="63"/>
        <end position="80"/>
    </location>
</feature>
<reference evidence="4 5" key="1">
    <citation type="submission" date="2020-04" db="EMBL/GenBank/DDBJ databases">
        <title>A novel gut-associated lysogenic phage, Bacteroides phage BV01, alters the host transcriptome and bile acid metabolism in Bacteroides vulgatus.</title>
        <authorList>
            <person name="Campbell D.E."/>
            <person name="Ly L."/>
            <person name="Ridlon J.M."/>
            <person name="Hsiao A."/>
            <person name="Degnan P.H."/>
        </authorList>
    </citation>
    <scope>NUCLEOTIDE SEQUENCE [LARGE SCALE GENOMIC DNA]</scope>
    <source>
        <strain evidence="2 4">VPI-4506</strain>
        <strain evidence="3 5">VPI-BV8526</strain>
    </source>
</reference>
<dbReference type="EMBL" id="JABDSH010000091">
    <property type="protein sequence ID" value="NMW38460.1"/>
    <property type="molecule type" value="Genomic_DNA"/>
</dbReference>
<dbReference type="Proteomes" id="UP000555193">
    <property type="component" value="Unassembled WGS sequence"/>
</dbReference>
<feature type="transmembrane region" description="Helical" evidence="1">
    <location>
        <begin position="392"/>
        <end position="410"/>
    </location>
</feature>
<feature type="transmembrane region" description="Helical" evidence="1">
    <location>
        <begin position="370"/>
        <end position="386"/>
    </location>
</feature>
<evidence type="ECO:0000313" key="2">
    <source>
        <dbReference type="EMBL" id="NMW38460.1"/>
    </source>
</evidence>
<dbReference type="RefSeq" id="WP_117833739.1">
    <property type="nucleotide sequence ID" value="NZ_JABDSH010000091.1"/>
</dbReference>
<proteinExistence type="predicted"/>
<protein>
    <recommendedName>
        <fullName evidence="6">O-antigen ligase domain-containing protein</fullName>
    </recommendedName>
</protein>
<evidence type="ECO:0000313" key="5">
    <source>
        <dbReference type="Proteomes" id="UP000583639"/>
    </source>
</evidence>
<dbReference type="AlphaFoldDB" id="A0A848R2T4"/>
<gene>
    <name evidence="2" type="ORF">HKQ54_20520</name>
    <name evidence="3" type="ORF">HKQ55_21410</name>
</gene>
<accession>A0A848R2T4</accession>
<keyword evidence="1" id="KW-1133">Transmembrane helix</keyword>
<feature type="transmembrane region" description="Helical" evidence="1">
    <location>
        <begin position="30"/>
        <end position="51"/>
    </location>
</feature>
<feature type="transmembrane region" description="Helical" evidence="1">
    <location>
        <begin position="231"/>
        <end position="249"/>
    </location>
</feature>
<evidence type="ECO:0000256" key="1">
    <source>
        <dbReference type="SAM" id="Phobius"/>
    </source>
</evidence>
<feature type="transmembrane region" description="Helical" evidence="1">
    <location>
        <begin position="120"/>
        <end position="139"/>
    </location>
</feature>
<organism evidence="3 5">
    <name type="scientific">Phocaeicola vulgatus</name>
    <name type="common">Bacteroides vulgatus</name>
    <dbReference type="NCBI Taxonomy" id="821"/>
    <lineage>
        <taxon>Bacteria</taxon>
        <taxon>Pseudomonadati</taxon>
        <taxon>Bacteroidota</taxon>
        <taxon>Bacteroidia</taxon>
        <taxon>Bacteroidales</taxon>
        <taxon>Bacteroidaceae</taxon>
        <taxon>Phocaeicola</taxon>
    </lineage>
</organism>
<evidence type="ECO:0000313" key="4">
    <source>
        <dbReference type="Proteomes" id="UP000555193"/>
    </source>
</evidence>